<evidence type="ECO:0000313" key="2">
    <source>
        <dbReference type="Proteomes" id="UP001206890"/>
    </source>
</evidence>
<sequence length="309" mass="33978">MPVIDHVRRLHVRLDPRWIVFDLADRGDGDLMVHSIGGVPCQRTLRRAVKSNLLDLDRDGLRLITDYARTRTCSTPGLHADYHLVEHPECGPTGIAVWLHPTPPVERCVLNSWVMDLADLTTVTAGDDVSLMADGRVAGEQRPIQDLWRFLTPADAATLVTRYKAAVLDPDNTWVGYEWTLNLPDAPPLHMFSGGRLRVEGEQRRIIGTSVVLAERTQEPPDLLGPLVEFASITLALVNRLARSAVTSVGADAPLSYEALCSLVTEYDLYEAGVFPVELDGIEFDAKVVPIADMEGGAATVMLRRRGTA</sequence>
<evidence type="ECO:0008006" key="3">
    <source>
        <dbReference type="Google" id="ProtNLM"/>
    </source>
</evidence>
<comment type="caution">
    <text evidence="1">The sequence shown here is derived from an EMBL/GenBank/DDBJ whole genome shotgun (WGS) entry which is preliminary data.</text>
</comment>
<dbReference type="RefSeq" id="WP_259852080.1">
    <property type="nucleotide sequence ID" value="NZ_JALXRO010000055.1"/>
</dbReference>
<proteinExistence type="predicted"/>
<reference evidence="1" key="1">
    <citation type="submission" date="2022-04" db="EMBL/GenBank/DDBJ databases">
        <title>Human microbiome associated bacterial genomes.</title>
        <authorList>
            <person name="Sandstrom S."/>
            <person name="Salamzade R."/>
            <person name="Kalan L.R."/>
        </authorList>
    </citation>
    <scope>NUCLEOTIDE SEQUENCE</scope>
    <source>
        <strain evidence="1">P3-SID1762</strain>
    </source>
</reference>
<dbReference type="Proteomes" id="UP001206890">
    <property type="component" value="Unassembled WGS sequence"/>
</dbReference>
<dbReference type="EMBL" id="JALXTC010000117">
    <property type="protein sequence ID" value="MCT2119198.1"/>
    <property type="molecule type" value="Genomic_DNA"/>
</dbReference>
<protein>
    <recommendedName>
        <fullName evidence="3">Rv3651-like N-terminal domain-containing protein</fullName>
    </recommendedName>
</protein>
<organism evidence="1 2">
    <name type="scientific">Dietzia cinnamea</name>
    <dbReference type="NCBI Taxonomy" id="321318"/>
    <lineage>
        <taxon>Bacteria</taxon>
        <taxon>Bacillati</taxon>
        <taxon>Actinomycetota</taxon>
        <taxon>Actinomycetes</taxon>
        <taxon>Mycobacteriales</taxon>
        <taxon>Dietziaceae</taxon>
        <taxon>Dietzia</taxon>
    </lineage>
</organism>
<evidence type="ECO:0000313" key="1">
    <source>
        <dbReference type="EMBL" id="MCT2119198.1"/>
    </source>
</evidence>
<dbReference type="AlphaFoldDB" id="A0AAW5QE14"/>
<gene>
    <name evidence="1" type="ORF">M3D93_15810</name>
</gene>
<name>A0AAW5QE14_9ACTN</name>
<accession>A0AAW5QE14</accession>